<dbReference type="STRING" id="1423812.FD20_GL001161"/>
<accession>A0A0R1Q345</accession>
<evidence type="ECO:0000313" key="1">
    <source>
        <dbReference type="EMBL" id="KRL36618.1"/>
    </source>
</evidence>
<organism evidence="1 2">
    <name type="scientific">Liquorilactobacillus uvarum DSM 19971</name>
    <dbReference type="NCBI Taxonomy" id="1423812"/>
    <lineage>
        <taxon>Bacteria</taxon>
        <taxon>Bacillati</taxon>
        <taxon>Bacillota</taxon>
        <taxon>Bacilli</taxon>
        <taxon>Lactobacillales</taxon>
        <taxon>Lactobacillaceae</taxon>
        <taxon>Liquorilactobacillus</taxon>
    </lineage>
</organism>
<proteinExistence type="predicted"/>
<evidence type="ECO:0008006" key="3">
    <source>
        <dbReference type="Google" id="ProtNLM"/>
    </source>
</evidence>
<dbReference type="NCBIfam" id="TIGR01563">
    <property type="entry name" value="gp16_SPP1"/>
    <property type="match status" value="1"/>
</dbReference>
<evidence type="ECO:0000313" key="2">
    <source>
        <dbReference type="Proteomes" id="UP000051155"/>
    </source>
</evidence>
<dbReference type="Pfam" id="PF05521">
    <property type="entry name" value="Phage_HCP"/>
    <property type="match status" value="1"/>
</dbReference>
<reference evidence="1 2" key="1">
    <citation type="journal article" date="2015" name="Genome Announc.">
        <title>Expanding the biotechnology potential of lactobacilli through comparative genomics of 213 strains and associated genera.</title>
        <authorList>
            <person name="Sun Z."/>
            <person name="Harris H.M."/>
            <person name="McCann A."/>
            <person name="Guo C."/>
            <person name="Argimon S."/>
            <person name="Zhang W."/>
            <person name="Yang X."/>
            <person name="Jeffery I.B."/>
            <person name="Cooney J.C."/>
            <person name="Kagawa T.F."/>
            <person name="Liu W."/>
            <person name="Song Y."/>
            <person name="Salvetti E."/>
            <person name="Wrobel A."/>
            <person name="Rasinkangas P."/>
            <person name="Parkhill J."/>
            <person name="Rea M.C."/>
            <person name="O'Sullivan O."/>
            <person name="Ritari J."/>
            <person name="Douillard F.P."/>
            <person name="Paul Ross R."/>
            <person name="Yang R."/>
            <person name="Briner A.E."/>
            <person name="Felis G.E."/>
            <person name="de Vos W.M."/>
            <person name="Barrangou R."/>
            <person name="Klaenhammer T.R."/>
            <person name="Caufield P.W."/>
            <person name="Cui Y."/>
            <person name="Zhang H."/>
            <person name="O'Toole P.W."/>
        </authorList>
    </citation>
    <scope>NUCLEOTIDE SEQUENCE [LARGE SCALE GENOMIC DNA]</scope>
    <source>
        <strain evidence="1 2">DSM 19971</strain>
    </source>
</reference>
<name>A0A0R1Q345_9LACO</name>
<comment type="caution">
    <text evidence="1">The sequence shown here is derived from an EMBL/GenBank/DDBJ whole genome shotgun (WGS) entry which is preliminary data.</text>
</comment>
<protein>
    <recommendedName>
        <fullName evidence="3">Phage head-tail adaptor</fullName>
    </recommendedName>
</protein>
<dbReference type="Proteomes" id="UP000051155">
    <property type="component" value="Unassembled WGS sequence"/>
</dbReference>
<gene>
    <name evidence="1" type="ORF">FD20_GL001161</name>
</gene>
<dbReference type="PATRIC" id="fig|1423812.3.peg.1241"/>
<dbReference type="InterPro" id="IPR008767">
    <property type="entry name" value="Phage_SPP1_head-tail_adaptor"/>
</dbReference>
<sequence>MKTYKPYQMIKKCSLGKIEDVRNQYTGVTKPVFSTVRDVHYAQVKRSLTQKYLISLGSSLNDTIMIAIQHQDMTDIKLVKMNEVVYDIEDNSIDDSNVYIKYDILTLQENTKVGGSNG</sequence>
<dbReference type="AlphaFoldDB" id="A0A0R1Q345"/>
<keyword evidence="2" id="KW-1185">Reference proteome</keyword>
<dbReference type="EMBL" id="AZEG01000024">
    <property type="protein sequence ID" value="KRL36618.1"/>
    <property type="molecule type" value="Genomic_DNA"/>
</dbReference>